<reference evidence="3 4" key="2">
    <citation type="journal article" date="2011" name="Stand. Genomic Sci.">
        <title>Complete genome sequence of Tsukamurella paurometabola type strain (no. 33).</title>
        <authorList>
            <person name="Munk A.C."/>
            <person name="Lapidus A."/>
            <person name="Lucas S."/>
            <person name="Nolan M."/>
            <person name="Tice H."/>
            <person name="Cheng J.F."/>
            <person name="Del Rio T.G."/>
            <person name="Goodwin L."/>
            <person name="Pitluck S."/>
            <person name="Liolios K."/>
            <person name="Huntemann M."/>
            <person name="Ivanova N."/>
            <person name="Mavromatis K."/>
            <person name="Mikhailova N."/>
            <person name="Pati A."/>
            <person name="Chen A."/>
            <person name="Palaniappan K."/>
            <person name="Tapia R."/>
            <person name="Han C."/>
            <person name="Land M."/>
            <person name="Hauser L."/>
            <person name="Chang Y.J."/>
            <person name="Jeffries C.D."/>
            <person name="Brettin T."/>
            <person name="Yasawong M."/>
            <person name="Brambilla E.M."/>
            <person name="Rohde M."/>
            <person name="Sikorski J."/>
            <person name="Goker M."/>
            <person name="Detter J.C."/>
            <person name="Woyke T."/>
            <person name="Bristow J."/>
            <person name="Eisen J.A."/>
            <person name="Markowitz V."/>
            <person name="Hugenholtz P."/>
            <person name="Kyrpides N.C."/>
            <person name="Klenk H.P."/>
        </authorList>
    </citation>
    <scope>NUCLEOTIDE SEQUENCE [LARGE SCALE GENOMIC DNA]</scope>
    <source>
        <strain evidence="4">ATCC 8368 / DSM 20162 / CCUG 35730 / CIP 100753 / JCM 10117 / KCTC 9821 / NBRC 16120 / NCIMB 702349 / NCTC 13040</strain>
    </source>
</reference>
<dbReference type="Pfam" id="PF03372">
    <property type="entry name" value="Exo_endo_phos"/>
    <property type="match status" value="1"/>
</dbReference>
<dbReference type="STRING" id="521096.Tpau_0895"/>
<dbReference type="PANTHER" id="PTHR41349:SF1">
    <property type="entry name" value="PROTEIN CBG08683"/>
    <property type="match status" value="1"/>
</dbReference>
<dbReference type="eggNOG" id="COG0708">
    <property type="taxonomic scope" value="Bacteria"/>
</dbReference>
<evidence type="ECO:0000313" key="3">
    <source>
        <dbReference type="EMBL" id="ADG77529.1"/>
    </source>
</evidence>
<dbReference type="PANTHER" id="PTHR41349">
    <property type="match status" value="1"/>
</dbReference>
<reference evidence="4" key="1">
    <citation type="submission" date="2010-03" db="EMBL/GenBank/DDBJ databases">
        <title>The complete chromosome of Tsukamurella paurometabola DSM 20162.</title>
        <authorList>
            <consortium name="US DOE Joint Genome Institute (JGI-PGF)"/>
            <person name="Lucas S."/>
            <person name="Copeland A."/>
            <person name="Lapidus A."/>
            <person name="Glavina del Rio T."/>
            <person name="Dalin E."/>
            <person name="Tice H."/>
            <person name="Bruce D."/>
            <person name="Goodwin L."/>
            <person name="Pitluck S."/>
            <person name="Kyrpides N."/>
            <person name="Mavromatis K."/>
            <person name="Ivanova N."/>
            <person name="Mikhailova N."/>
            <person name="Munk A.C."/>
            <person name="Brettin T."/>
            <person name="Detter J.C."/>
            <person name="Tapia R."/>
            <person name="Han C."/>
            <person name="Larimer F."/>
            <person name="Land M."/>
            <person name="Hauser L."/>
            <person name="Markowitz V."/>
            <person name="Cheng J.-F."/>
            <person name="Hugenholtz P."/>
            <person name="Woyke T."/>
            <person name="Wu D."/>
            <person name="Jando M."/>
            <person name="Brambilla E."/>
            <person name="Klenk H.-P."/>
            <person name="Eisen J.A."/>
        </authorList>
    </citation>
    <scope>NUCLEOTIDE SEQUENCE [LARGE SCALE GENOMIC DNA]</scope>
    <source>
        <strain evidence="4">ATCC 8368 / DSM 20162 / CCUG 35730 / CIP 100753 / JCM 10117 / KCTC 9821 / NBRC 16120 / NCIMB 702349 / NCTC 13040</strain>
    </source>
</reference>
<feature type="signal peptide" evidence="1">
    <location>
        <begin position="1"/>
        <end position="32"/>
    </location>
</feature>
<dbReference type="InterPro" id="IPR036691">
    <property type="entry name" value="Endo/exonu/phosph_ase_sf"/>
</dbReference>
<dbReference type="PROSITE" id="PS51318">
    <property type="entry name" value="TAT"/>
    <property type="match status" value="1"/>
</dbReference>
<keyword evidence="1" id="KW-0732">Signal</keyword>
<dbReference type="EMBL" id="CP001966">
    <property type="protein sequence ID" value="ADG77529.1"/>
    <property type="molecule type" value="Genomic_DNA"/>
</dbReference>
<name>D5UUF8_TSUPD</name>
<dbReference type="GO" id="GO:0004527">
    <property type="term" value="F:exonuclease activity"/>
    <property type="evidence" value="ECO:0007669"/>
    <property type="project" value="UniProtKB-KW"/>
</dbReference>
<dbReference type="HOGENOM" id="CLU_049141_0_0_11"/>
<keyword evidence="3" id="KW-0269">Exonuclease</keyword>
<protein>
    <submittedName>
        <fullName evidence="3">Endonuclease/exonuclease/phosphatase</fullName>
    </submittedName>
</protein>
<dbReference type="Gene3D" id="3.60.10.10">
    <property type="entry name" value="Endonuclease/exonuclease/phosphatase"/>
    <property type="match status" value="1"/>
</dbReference>
<dbReference type="AlphaFoldDB" id="D5UUF8"/>
<evidence type="ECO:0000313" key="4">
    <source>
        <dbReference type="Proteomes" id="UP000001213"/>
    </source>
</evidence>
<dbReference type="InterPro" id="IPR006311">
    <property type="entry name" value="TAT_signal"/>
</dbReference>
<keyword evidence="3" id="KW-0378">Hydrolase</keyword>
<gene>
    <name evidence="3" type="ordered locus">Tpau_0895</name>
</gene>
<proteinExistence type="predicted"/>
<dbReference type="Proteomes" id="UP000001213">
    <property type="component" value="Chromosome"/>
</dbReference>
<evidence type="ECO:0000259" key="2">
    <source>
        <dbReference type="Pfam" id="PF03372"/>
    </source>
</evidence>
<dbReference type="InterPro" id="IPR005135">
    <property type="entry name" value="Endo/exonuclease/phosphatase"/>
</dbReference>
<dbReference type="KEGG" id="tpr:Tpau_0895"/>
<organism evidence="3 4">
    <name type="scientific">Tsukamurella paurometabola (strain ATCC 8368 / DSM 20162 / CCUG 35730 / CIP 100753 / JCM 10117 / KCTC 9821 / NBRC 16120 / NCIMB 702349 / NCTC 13040)</name>
    <name type="common">Corynebacterium paurometabolum</name>
    <dbReference type="NCBI Taxonomy" id="521096"/>
    <lineage>
        <taxon>Bacteria</taxon>
        <taxon>Bacillati</taxon>
        <taxon>Actinomycetota</taxon>
        <taxon>Actinomycetes</taxon>
        <taxon>Mycobacteriales</taxon>
        <taxon>Tsukamurellaceae</taxon>
        <taxon>Tsukamurella</taxon>
    </lineage>
</organism>
<dbReference type="RefSeq" id="WP_013125569.1">
    <property type="nucleotide sequence ID" value="NC_014158.1"/>
</dbReference>
<keyword evidence="4" id="KW-1185">Reference proteome</keyword>
<keyword evidence="3" id="KW-0255">Endonuclease</keyword>
<keyword evidence="3" id="KW-0540">Nuclease</keyword>
<feature type="chain" id="PRO_5003078080" evidence="1">
    <location>
        <begin position="33"/>
        <end position="353"/>
    </location>
</feature>
<sequence>MNHELSRRSLLRFAAGTTAAVGMAGFAGTAAAAPTGLRVLTINTWMNGTKVPDGLNRVAAVIRQVDADIVLLSEAKTATADLVPLLAAAGATYHRATSSDPGVLSKFPIASAGTLPGMAKAVIPLGDKTLVAYAAHLEYRWYATYLPRGYGAGVPSGEFSEFGWNKIPGGPVTDVAAVQRCNDASGRPGVIDRFLADAEAERARGRMVLLGGDFNEPSALDWTTGTKDLYDHNGTVVPWGSTAKLAAAGYVDAYRSTFPDPATHPGFTWPASNADAPVSSLTWAPDADERDRIDYLFSSPGSGLRVTGAGIVGPRASIVRSKRVDEPEAGEFTANPTPWPTDHKAVLATYAVG</sequence>
<accession>D5UUF8</accession>
<evidence type="ECO:0000256" key="1">
    <source>
        <dbReference type="SAM" id="SignalP"/>
    </source>
</evidence>
<feature type="domain" description="Endonuclease/exonuclease/phosphatase" evidence="2">
    <location>
        <begin position="40"/>
        <end position="343"/>
    </location>
</feature>
<dbReference type="SUPFAM" id="SSF56219">
    <property type="entry name" value="DNase I-like"/>
    <property type="match status" value="1"/>
</dbReference>
<dbReference type="GO" id="GO:0004519">
    <property type="term" value="F:endonuclease activity"/>
    <property type="evidence" value="ECO:0007669"/>
    <property type="project" value="UniProtKB-KW"/>
</dbReference>